<feature type="transmembrane region" description="Helical" evidence="8">
    <location>
        <begin position="30"/>
        <end position="51"/>
    </location>
</feature>
<feature type="transmembrane region" description="Helical" evidence="8">
    <location>
        <begin position="285"/>
        <end position="306"/>
    </location>
</feature>
<dbReference type="EMBL" id="FOYO01000001">
    <property type="protein sequence ID" value="SFR52043.1"/>
    <property type="molecule type" value="Genomic_DNA"/>
</dbReference>
<keyword evidence="6 8" id="KW-0472">Membrane</keyword>
<dbReference type="PANTHER" id="PTHR33362:SF7">
    <property type="entry name" value="SLL1103 PROTEIN"/>
    <property type="match status" value="1"/>
</dbReference>
<evidence type="ECO:0000256" key="2">
    <source>
        <dbReference type="ARBA" id="ARBA00022475"/>
    </source>
</evidence>
<evidence type="ECO:0000256" key="7">
    <source>
        <dbReference type="RuleBase" id="RU369079"/>
    </source>
</evidence>
<feature type="transmembrane region" description="Helical" evidence="8">
    <location>
        <begin position="368"/>
        <end position="395"/>
    </location>
</feature>
<dbReference type="GO" id="GO:0022857">
    <property type="term" value="F:transmembrane transporter activity"/>
    <property type="evidence" value="ECO:0007669"/>
    <property type="project" value="UniProtKB-UniRule"/>
</dbReference>
<evidence type="ECO:0000313" key="11">
    <source>
        <dbReference type="Proteomes" id="UP000199658"/>
    </source>
</evidence>
<evidence type="ECO:0000256" key="3">
    <source>
        <dbReference type="ARBA" id="ARBA00022519"/>
    </source>
</evidence>
<evidence type="ECO:0000256" key="4">
    <source>
        <dbReference type="ARBA" id="ARBA00022692"/>
    </source>
</evidence>
<organism evidence="10 11">
    <name type="scientific">Litoreibacter janthinus</name>
    <dbReference type="NCBI Taxonomy" id="670154"/>
    <lineage>
        <taxon>Bacteria</taxon>
        <taxon>Pseudomonadati</taxon>
        <taxon>Pseudomonadota</taxon>
        <taxon>Alphaproteobacteria</taxon>
        <taxon>Rhodobacterales</taxon>
        <taxon>Roseobacteraceae</taxon>
        <taxon>Litoreibacter</taxon>
    </lineage>
</organism>
<keyword evidence="4 8" id="KW-0812">Transmembrane</keyword>
<dbReference type="InterPro" id="IPR004681">
    <property type="entry name" value="TRAP_DctM"/>
</dbReference>
<name>A0A1I6HC72_9RHOB</name>
<dbReference type="Proteomes" id="UP000199658">
    <property type="component" value="Unassembled WGS sequence"/>
</dbReference>
<keyword evidence="7" id="KW-0813">Transport</keyword>
<evidence type="ECO:0000256" key="1">
    <source>
        <dbReference type="ARBA" id="ARBA00004429"/>
    </source>
</evidence>
<feature type="transmembrane region" description="Helical" evidence="8">
    <location>
        <begin position="143"/>
        <end position="166"/>
    </location>
</feature>
<dbReference type="STRING" id="670154.SAMN04488002_2808"/>
<feature type="transmembrane region" description="Helical" evidence="8">
    <location>
        <begin position="318"/>
        <end position="339"/>
    </location>
</feature>
<keyword evidence="2" id="KW-1003">Cell membrane</keyword>
<dbReference type="PANTHER" id="PTHR33362">
    <property type="entry name" value="SIALIC ACID TRAP TRANSPORTER PERMEASE PROTEIN SIAT-RELATED"/>
    <property type="match status" value="1"/>
</dbReference>
<keyword evidence="11" id="KW-1185">Reference proteome</keyword>
<protein>
    <submittedName>
        <fullName evidence="10">TRAP transporter, DctM subunit</fullName>
    </submittedName>
</protein>
<feature type="transmembrane region" description="Helical" evidence="8">
    <location>
        <begin position="63"/>
        <end position="82"/>
    </location>
</feature>
<feature type="transmembrane region" description="Helical" evidence="8">
    <location>
        <begin position="416"/>
        <end position="440"/>
    </location>
</feature>
<keyword evidence="5 8" id="KW-1133">Transmembrane helix</keyword>
<sequence>MEFSNEIIGLFMIGAMLFAIFVGFPISFTLIFLGVVFGAWGFGVKLTIFLMTLQFYNSMMEQTLAAVPLFVFMGFMMEQAGLMERLFAAIQMMLARMKGSLYIAVLFVSVVFGAATGIVGASVTILGIMAAKTMNRSGYDVRLAAGTITAGGTLGILIPPSIMLVVMGPVLEIPVTDLFAAAIIPGVMMAALYLIYSVGRCWINPSLGPPLPEDLIEPDKSKIALELLWGFVPPTILIAFALGSILFGLATPTEGAGMGAFGSILLAMGYRKFTIKGFYDALIKTLEISVLILFLVAASNFFGAVFSRLGTPTMITELLLNLDVSASMVVILILALVFVLGWPLEWVPIVLIILPILAPVLLELEVDMLWFAILVAVCLQTAWLSPPVALSAYFLKGVVPEWDLKDIYLGMMQFMVIQLIGLAMVFAFPAIATWLPVYFYGGG</sequence>
<proteinExistence type="predicted"/>
<gene>
    <name evidence="10" type="ORF">SAMN04488002_2808</name>
</gene>
<evidence type="ECO:0000256" key="6">
    <source>
        <dbReference type="ARBA" id="ARBA00023136"/>
    </source>
</evidence>
<feature type="transmembrane region" description="Helical" evidence="8">
    <location>
        <begin position="7"/>
        <end position="24"/>
    </location>
</feature>
<feature type="transmembrane region" description="Helical" evidence="8">
    <location>
        <begin position="227"/>
        <end position="250"/>
    </location>
</feature>
<accession>A0A1I6HC72</accession>
<feature type="domain" description="TRAP C4-dicarboxylate transport system permease DctM subunit" evidence="9">
    <location>
        <begin position="14"/>
        <end position="431"/>
    </location>
</feature>
<dbReference type="InterPro" id="IPR010656">
    <property type="entry name" value="DctM"/>
</dbReference>
<dbReference type="Pfam" id="PF06808">
    <property type="entry name" value="DctM"/>
    <property type="match status" value="1"/>
</dbReference>
<dbReference type="AlphaFoldDB" id="A0A1I6HC72"/>
<keyword evidence="3 7" id="KW-0997">Cell inner membrane</keyword>
<comment type="function">
    <text evidence="7">Part of the tripartite ATP-independent periplasmic (TRAP) transport system.</text>
</comment>
<evidence type="ECO:0000256" key="8">
    <source>
        <dbReference type="SAM" id="Phobius"/>
    </source>
</evidence>
<evidence type="ECO:0000256" key="5">
    <source>
        <dbReference type="ARBA" id="ARBA00022989"/>
    </source>
</evidence>
<feature type="transmembrane region" description="Helical" evidence="8">
    <location>
        <begin position="178"/>
        <end position="196"/>
    </location>
</feature>
<dbReference type="GO" id="GO:0005886">
    <property type="term" value="C:plasma membrane"/>
    <property type="evidence" value="ECO:0007669"/>
    <property type="project" value="UniProtKB-SubCell"/>
</dbReference>
<dbReference type="OrthoDB" id="4250245at2"/>
<comment type="subcellular location">
    <subcellularLocation>
        <location evidence="1 7">Cell inner membrane</location>
        <topology evidence="1 7">Multi-pass membrane protein</topology>
    </subcellularLocation>
</comment>
<evidence type="ECO:0000259" key="9">
    <source>
        <dbReference type="Pfam" id="PF06808"/>
    </source>
</evidence>
<feature type="transmembrane region" description="Helical" evidence="8">
    <location>
        <begin position="102"/>
        <end position="131"/>
    </location>
</feature>
<evidence type="ECO:0000313" key="10">
    <source>
        <dbReference type="EMBL" id="SFR52043.1"/>
    </source>
</evidence>
<reference evidence="11" key="1">
    <citation type="submission" date="2016-10" db="EMBL/GenBank/DDBJ databases">
        <authorList>
            <person name="Varghese N."/>
            <person name="Submissions S."/>
        </authorList>
    </citation>
    <scope>NUCLEOTIDE SEQUENCE [LARGE SCALE GENOMIC DNA]</scope>
    <source>
        <strain evidence="11">DSM 26921</strain>
    </source>
</reference>
<feature type="transmembrane region" description="Helical" evidence="8">
    <location>
        <begin position="346"/>
        <end position="362"/>
    </location>
</feature>